<evidence type="ECO:0000256" key="1">
    <source>
        <dbReference type="ARBA" id="ARBA00022614"/>
    </source>
</evidence>
<dbReference type="SUPFAM" id="SSF52058">
    <property type="entry name" value="L domain-like"/>
    <property type="match status" value="1"/>
</dbReference>
<dbReference type="PROSITE" id="PS51450">
    <property type="entry name" value="LRR"/>
    <property type="match status" value="1"/>
</dbReference>
<name>A0A382RYD2_9ZZZZ</name>
<accession>A0A382RYD2</accession>
<dbReference type="GO" id="GO:0005737">
    <property type="term" value="C:cytoplasm"/>
    <property type="evidence" value="ECO:0007669"/>
    <property type="project" value="TreeGrafter"/>
</dbReference>
<feature type="non-terminal residue" evidence="3">
    <location>
        <position position="316"/>
    </location>
</feature>
<keyword evidence="2" id="KW-0677">Repeat</keyword>
<dbReference type="InterPro" id="IPR001611">
    <property type="entry name" value="Leu-rich_rpt"/>
</dbReference>
<dbReference type="AlphaFoldDB" id="A0A382RYD2"/>
<reference evidence="3" key="1">
    <citation type="submission" date="2018-05" db="EMBL/GenBank/DDBJ databases">
        <authorList>
            <person name="Lanie J.A."/>
            <person name="Ng W.-L."/>
            <person name="Kazmierczak K.M."/>
            <person name="Andrzejewski T.M."/>
            <person name="Davidsen T.M."/>
            <person name="Wayne K.J."/>
            <person name="Tettelin H."/>
            <person name="Glass J.I."/>
            <person name="Rusch D."/>
            <person name="Podicherti R."/>
            <person name="Tsui H.-C.T."/>
            <person name="Winkler M.E."/>
        </authorList>
    </citation>
    <scope>NUCLEOTIDE SEQUENCE</scope>
</reference>
<evidence type="ECO:0000256" key="2">
    <source>
        <dbReference type="ARBA" id="ARBA00022737"/>
    </source>
</evidence>
<dbReference type="EMBL" id="UINC01124970">
    <property type="protein sequence ID" value="SVD02480.1"/>
    <property type="molecule type" value="Genomic_DNA"/>
</dbReference>
<dbReference type="InterPro" id="IPR050216">
    <property type="entry name" value="LRR_domain-containing"/>
</dbReference>
<sequence length="316" mass="35577">SISSLIELRYLNLNNNLISDLPEGFCDIYSDLDYFDISNNLICQPSLECVEFIGYQNTDECDPAAFIDNESAVDNRDIMINNNIENINFEYFQADLDVLRALVDNNESLKGLDPLHVGVQQWNNMRLTDLDLSGLELTYLPQNVCDIYSGLNTFDVSDNKICPPYPRCFEYVGSQDTGSCGRSFCPDNYTDIDGECYQENHIAFLQSLVKNNTVLQQDGAGTSPLDIVQDADLIKWKNGKIETFVLTASGLTNLPENICNVYYDIGLFDVSNNEICQPHPLCVENIGYQNTEDCPALDDTACLEGYVSFDNKCYYN</sequence>
<dbReference type="Gene3D" id="3.80.10.10">
    <property type="entry name" value="Ribonuclease Inhibitor"/>
    <property type="match status" value="2"/>
</dbReference>
<feature type="non-terminal residue" evidence="3">
    <location>
        <position position="1"/>
    </location>
</feature>
<proteinExistence type="predicted"/>
<dbReference type="InterPro" id="IPR032675">
    <property type="entry name" value="LRR_dom_sf"/>
</dbReference>
<keyword evidence="1" id="KW-0433">Leucine-rich repeat</keyword>
<evidence type="ECO:0000313" key="3">
    <source>
        <dbReference type="EMBL" id="SVD02480.1"/>
    </source>
</evidence>
<dbReference type="PANTHER" id="PTHR48051:SF1">
    <property type="entry name" value="RAS SUPPRESSOR PROTEIN 1"/>
    <property type="match status" value="1"/>
</dbReference>
<organism evidence="3">
    <name type="scientific">marine metagenome</name>
    <dbReference type="NCBI Taxonomy" id="408172"/>
    <lineage>
        <taxon>unclassified sequences</taxon>
        <taxon>metagenomes</taxon>
        <taxon>ecological metagenomes</taxon>
    </lineage>
</organism>
<gene>
    <name evidence="3" type="ORF">METZ01_LOCUS355334</name>
</gene>
<protein>
    <submittedName>
        <fullName evidence="3">Uncharacterized protein</fullName>
    </submittedName>
</protein>
<dbReference type="PANTHER" id="PTHR48051">
    <property type="match status" value="1"/>
</dbReference>